<gene>
    <name evidence="17" type="ORF">ATEIFO6365_0009004800</name>
</gene>
<evidence type="ECO:0000256" key="13">
    <source>
        <dbReference type="ARBA" id="ARBA00023326"/>
    </source>
</evidence>
<dbReference type="Pfam" id="PF13364">
    <property type="entry name" value="BetaGal_ABD2"/>
    <property type="match status" value="2"/>
</dbReference>
<dbReference type="InterPro" id="IPR025972">
    <property type="entry name" value="BetaGal_dom3"/>
</dbReference>
<reference evidence="17 18" key="1">
    <citation type="submission" date="2020-01" db="EMBL/GenBank/DDBJ databases">
        <title>Aspergillus terreus IFO 6365 whole genome shotgun sequence.</title>
        <authorList>
            <person name="Kanamasa S."/>
            <person name="Takahashi H."/>
        </authorList>
    </citation>
    <scope>NUCLEOTIDE SEQUENCE [LARGE SCALE GENOMIC DNA]</scope>
    <source>
        <strain evidence="17 18">IFO 6365</strain>
    </source>
</reference>
<keyword evidence="9" id="KW-1015">Disulfide bond</keyword>
<dbReference type="SMART" id="SM01029">
    <property type="entry name" value="BetaGal_dom2"/>
    <property type="match status" value="1"/>
</dbReference>
<comment type="similarity">
    <text evidence="4 16">Belongs to the glycosyl hydrolase 35 family.</text>
</comment>
<dbReference type="SUPFAM" id="SSF51011">
    <property type="entry name" value="Glycosyl hydrolase domain"/>
    <property type="match status" value="1"/>
</dbReference>
<dbReference type="InterPro" id="IPR008979">
    <property type="entry name" value="Galactose-bd-like_sf"/>
</dbReference>
<dbReference type="OrthoDB" id="1657402at2759"/>
<dbReference type="GO" id="GO:0000272">
    <property type="term" value="P:polysaccharide catabolic process"/>
    <property type="evidence" value="ECO:0007669"/>
    <property type="project" value="UniProtKB-KW"/>
</dbReference>
<dbReference type="InterPro" id="IPR036833">
    <property type="entry name" value="BetaGal_dom3_sf"/>
</dbReference>
<dbReference type="PANTHER" id="PTHR23421">
    <property type="entry name" value="BETA-GALACTOSIDASE RELATED"/>
    <property type="match status" value="1"/>
</dbReference>
<dbReference type="InterPro" id="IPR031330">
    <property type="entry name" value="Gly_Hdrlase_35_cat"/>
</dbReference>
<dbReference type="FunFam" id="2.60.390.10:FF:000001">
    <property type="entry name" value="Beta-galactosidase A"/>
    <property type="match status" value="1"/>
</dbReference>
<dbReference type="EC" id="3.2.1.23" evidence="5"/>
<dbReference type="InterPro" id="IPR025300">
    <property type="entry name" value="BetaGal_jelly_roll_dom"/>
</dbReference>
<comment type="caution">
    <text evidence="17">The sequence shown here is derived from an EMBL/GenBank/DDBJ whole genome shotgun (WGS) entry which is preliminary data.</text>
</comment>
<evidence type="ECO:0000256" key="5">
    <source>
        <dbReference type="ARBA" id="ARBA00012756"/>
    </source>
</evidence>
<dbReference type="GO" id="GO:0005990">
    <property type="term" value="P:lactose catabolic process"/>
    <property type="evidence" value="ECO:0007669"/>
    <property type="project" value="UniProtKB-ARBA"/>
</dbReference>
<dbReference type="FunFam" id="2.60.120.260:FF:000065">
    <property type="entry name" value="Beta-galactosidase A"/>
    <property type="match status" value="1"/>
</dbReference>
<protein>
    <recommendedName>
        <fullName evidence="14">Probable beta-galactosidase C</fullName>
        <ecNumber evidence="5">3.2.1.23</ecNumber>
    </recommendedName>
    <alternativeName>
        <fullName evidence="15">Lactase C</fullName>
    </alternativeName>
</protein>
<evidence type="ECO:0000256" key="7">
    <source>
        <dbReference type="ARBA" id="ARBA00022729"/>
    </source>
</evidence>
<keyword evidence="10" id="KW-0325">Glycoprotein</keyword>
<name>A0A5M3Z774_ASPTE</name>
<dbReference type="InterPro" id="IPR018954">
    <property type="entry name" value="Betagal_dom2"/>
</dbReference>
<dbReference type="InterPro" id="IPR017853">
    <property type="entry name" value="GH"/>
</dbReference>
<dbReference type="Gene3D" id="2.102.20.10">
    <property type="entry name" value="Beta-galactosidase, domain 2"/>
    <property type="match status" value="1"/>
</dbReference>
<dbReference type="FunFam" id="2.60.120.260:FF:000144">
    <property type="entry name" value="Probable beta-galactosidase C"/>
    <property type="match status" value="1"/>
</dbReference>
<evidence type="ECO:0000256" key="8">
    <source>
        <dbReference type="ARBA" id="ARBA00022801"/>
    </source>
</evidence>
<dbReference type="SUPFAM" id="SSF49785">
    <property type="entry name" value="Galactose-binding domain-like"/>
    <property type="match status" value="2"/>
</dbReference>
<keyword evidence="13" id="KW-0624">Polysaccharide degradation</keyword>
<keyword evidence="11" id="KW-0119">Carbohydrate metabolism</keyword>
<dbReference type="Gene3D" id="2.60.390.10">
    <property type="entry name" value="Beta-galactosidase, domain 3"/>
    <property type="match status" value="1"/>
</dbReference>
<dbReference type="Gene3D" id="2.60.120.260">
    <property type="entry name" value="Galactose-binding domain-like"/>
    <property type="match status" value="2"/>
</dbReference>
<evidence type="ECO:0000256" key="3">
    <source>
        <dbReference type="ARBA" id="ARBA00004613"/>
    </source>
</evidence>
<dbReference type="InterPro" id="IPR001944">
    <property type="entry name" value="Glycoside_Hdrlase_35"/>
</dbReference>
<accession>A0A5M3Z774</accession>
<keyword evidence="12" id="KW-0326">Glycosidase</keyword>
<dbReference type="FunFam" id="3.20.20.80:FF:000040">
    <property type="entry name" value="Beta-galactosidase A"/>
    <property type="match status" value="1"/>
</dbReference>
<evidence type="ECO:0000256" key="2">
    <source>
        <dbReference type="ARBA" id="ARBA00002691"/>
    </source>
</evidence>
<dbReference type="Pfam" id="PF01301">
    <property type="entry name" value="Glyco_hydro_35"/>
    <property type="match status" value="1"/>
</dbReference>
<dbReference type="EMBL" id="BLJY01000009">
    <property type="protein sequence ID" value="GFF18685.1"/>
    <property type="molecule type" value="Genomic_DNA"/>
</dbReference>
<dbReference type="GO" id="GO:0005576">
    <property type="term" value="C:extracellular region"/>
    <property type="evidence" value="ECO:0007669"/>
    <property type="project" value="UniProtKB-SubCell"/>
</dbReference>
<keyword evidence="6" id="KW-0964">Secreted</keyword>
<evidence type="ECO:0000256" key="10">
    <source>
        <dbReference type="ARBA" id="ARBA00023180"/>
    </source>
</evidence>
<comment type="function">
    <text evidence="2">Cleaves beta-linked terminal galactosyl residues from gangliosides, glycoproteins, and glycosaminoglycans.</text>
</comment>
<sequence>MRLYSLLCWIYLGILAGFPTVSGTDNGKTTAVTWDKYSLSVKGERLFIYSGEFHYQRLPVPELWLDVFQKLRANGFNTISIYFFWSYHSASEGEFDFTTGAHNLQRLFDYAKQAGLYVIARAGPYCNAETSAGGFALWAANGQMGRERTSDAAYHARWRAWIAAVGEIIAANQITHGGPVILNQHENELQETVYAADDTRVQYMEQIAAAFDAAGIVVPSSHNEKGMRAVSWSTDYHDVGGAVNVYGLDSYPGGLSCTNRDAGFRLVRTYYQWFQNYSFTQPEYLPEFEGGWFQPWGGAVYDTCAAELSPEFADVYYKNNIGSRVTLQNLYMVFGGTNWGHSAAPVVYTSYDYGAPLRETREVRDKLKQTKLLGLFTRVSADLLKTHMEGNGTGYTSDAAVFTWALRNPDTDAGFYVVAHESSPSRAVTDFALNVNTSAGAVTIPDIQLDGRQSKIVVTDYSAGRASLLYSSAEVLTYATLDTDVLVFYLNVGQTGTFAFKHAPRGLRFQVYGESKLRAANTTHGTQYSYVQAEGVTAVKFSNGVVAYLLDKASAWNFFAPPLTSTPEVAPDQHIFVLGPYLVRGASIKGTTVEITGDNANTTSLEVYAGDNKVAKVKWNGKPIKTKRTAYGSLIGTAPGADDVQITLPSLGPWKAQDTLPEINPAYDDSRWTVCNKTTSVNAQKPLSLPVLYSGDYGYHTGTKIYRGRFDGQNATAANITVQNGVAAGWAAWLNGAYVGGAVGSPSQVTTSAVLTFNQSSLRARDNVLTVVTDYTGHDQNSQGPLGTQNPRGILSATLAGGATFTSWRIQGNAGGERNIDAVRGPMNEGGLYGERMGWHLPGYEGAAAAASSPLDGVTGAEGRFYTTRFRLDLPADMDVPIGLQLGAPAGTAAVVQVFMNGYQFGHYLPHIGPQTLFPFPPGVINNRGENTLAISLWALTDAGARLDQVELKTYGQYRSGFDFNRDWSYLQPRWTDRAEYA</sequence>
<proteinExistence type="inferred from homology"/>
<dbReference type="SUPFAM" id="SSF51445">
    <property type="entry name" value="(Trans)glycosidases"/>
    <property type="match status" value="1"/>
</dbReference>
<evidence type="ECO:0000256" key="4">
    <source>
        <dbReference type="ARBA" id="ARBA00009809"/>
    </source>
</evidence>
<evidence type="ECO:0000313" key="18">
    <source>
        <dbReference type="Proteomes" id="UP000452235"/>
    </source>
</evidence>
<keyword evidence="7" id="KW-0732">Signal</keyword>
<dbReference type="Pfam" id="PF10435">
    <property type="entry name" value="BetaGal_dom2"/>
    <property type="match status" value="1"/>
</dbReference>
<evidence type="ECO:0000256" key="16">
    <source>
        <dbReference type="RuleBase" id="RU003679"/>
    </source>
</evidence>
<keyword evidence="18" id="KW-1185">Reference proteome</keyword>
<evidence type="ECO:0000256" key="14">
    <source>
        <dbReference type="ARBA" id="ARBA00040694"/>
    </source>
</evidence>
<comment type="catalytic activity">
    <reaction evidence="1">
        <text>Hydrolysis of terminal non-reducing beta-D-galactose residues in beta-D-galactosides.</text>
        <dbReference type="EC" id="3.2.1.23"/>
    </reaction>
</comment>
<keyword evidence="8" id="KW-0378">Hydrolase</keyword>
<evidence type="ECO:0000256" key="9">
    <source>
        <dbReference type="ARBA" id="ARBA00023157"/>
    </source>
</evidence>
<dbReference type="Pfam" id="PF13363">
    <property type="entry name" value="BetaGal_dom3"/>
    <property type="match status" value="1"/>
</dbReference>
<dbReference type="GO" id="GO:0030246">
    <property type="term" value="F:carbohydrate binding"/>
    <property type="evidence" value="ECO:0007669"/>
    <property type="project" value="UniProtKB-ARBA"/>
</dbReference>
<dbReference type="SUPFAM" id="SSF117100">
    <property type="entry name" value="Beta-galactosidase LacA, domain 3"/>
    <property type="match status" value="1"/>
</dbReference>
<evidence type="ECO:0000256" key="1">
    <source>
        <dbReference type="ARBA" id="ARBA00001412"/>
    </source>
</evidence>
<evidence type="ECO:0000256" key="15">
    <source>
        <dbReference type="ARBA" id="ARBA00042635"/>
    </source>
</evidence>
<dbReference type="PRINTS" id="PR00742">
    <property type="entry name" value="GLHYDRLASE35"/>
</dbReference>
<evidence type="ECO:0000256" key="11">
    <source>
        <dbReference type="ARBA" id="ARBA00023277"/>
    </source>
</evidence>
<dbReference type="AlphaFoldDB" id="A0A5M3Z774"/>
<evidence type="ECO:0000313" key="17">
    <source>
        <dbReference type="EMBL" id="GFF18685.1"/>
    </source>
</evidence>
<dbReference type="VEuPathDB" id="FungiDB:ATEG_07446"/>
<organism evidence="17 18">
    <name type="scientific">Aspergillus terreus</name>
    <dbReference type="NCBI Taxonomy" id="33178"/>
    <lineage>
        <taxon>Eukaryota</taxon>
        <taxon>Fungi</taxon>
        <taxon>Dikarya</taxon>
        <taxon>Ascomycota</taxon>
        <taxon>Pezizomycotina</taxon>
        <taxon>Eurotiomycetes</taxon>
        <taxon>Eurotiomycetidae</taxon>
        <taxon>Eurotiales</taxon>
        <taxon>Aspergillaceae</taxon>
        <taxon>Aspergillus</taxon>
        <taxon>Aspergillus subgen. Circumdati</taxon>
    </lineage>
</organism>
<evidence type="ECO:0000256" key="6">
    <source>
        <dbReference type="ARBA" id="ARBA00022525"/>
    </source>
</evidence>
<comment type="subcellular location">
    <subcellularLocation>
        <location evidence="3">Secreted</location>
    </subcellularLocation>
</comment>
<dbReference type="FunFam" id="2.102.20.10:FF:000001">
    <property type="entry name" value="Beta-galactosidase A"/>
    <property type="match status" value="1"/>
</dbReference>
<dbReference type="Gene3D" id="3.20.20.80">
    <property type="entry name" value="Glycosidases"/>
    <property type="match status" value="1"/>
</dbReference>
<evidence type="ECO:0000256" key="12">
    <source>
        <dbReference type="ARBA" id="ARBA00023295"/>
    </source>
</evidence>
<dbReference type="Proteomes" id="UP000452235">
    <property type="component" value="Unassembled WGS sequence"/>
</dbReference>
<dbReference type="GO" id="GO:0004565">
    <property type="term" value="F:beta-galactosidase activity"/>
    <property type="evidence" value="ECO:0007669"/>
    <property type="project" value="UniProtKB-EC"/>
</dbReference>
<dbReference type="InterPro" id="IPR037110">
    <property type="entry name" value="Betagal_dom2_sf"/>
</dbReference>